<gene>
    <name evidence="1" type="ORF">QAD02_007700</name>
</gene>
<evidence type="ECO:0000313" key="1">
    <source>
        <dbReference type="EMBL" id="KAJ8666038.1"/>
    </source>
</evidence>
<keyword evidence="2" id="KW-1185">Reference proteome</keyword>
<accession>A0ACC2N4G7</accession>
<proteinExistence type="predicted"/>
<dbReference type="EMBL" id="CM056744">
    <property type="protein sequence ID" value="KAJ8666038.1"/>
    <property type="molecule type" value="Genomic_DNA"/>
</dbReference>
<protein>
    <submittedName>
        <fullName evidence="1">Uncharacterized protein</fullName>
    </submittedName>
</protein>
<organism evidence="1 2">
    <name type="scientific">Eretmocerus hayati</name>
    <dbReference type="NCBI Taxonomy" id="131215"/>
    <lineage>
        <taxon>Eukaryota</taxon>
        <taxon>Metazoa</taxon>
        <taxon>Ecdysozoa</taxon>
        <taxon>Arthropoda</taxon>
        <taxon>Hexapoda</taxon>
        <taxon>Insecta</taxon>
        <taxon>Pterygota</taxon>
        <taxon>Neoptera</taxon>
        <taxon>Endopterygota</taxon>
        <taxon>Hymenoptera</taxon>
        <taxon>Apocrita</taxon>
        <taxon>Proctotrupomorpha</taxon>
        <taxon>Chalcidoidea</taxon>
        <taxon>Aphelinidae</taxon>
        <taxon>Aphelininae</taxon>
        <taxon>Eretmocerus</taxon>
    </lineage>
</organism>
<reference evidence="1" key="1">
    <citation type="submission" date="2023-04" db="EMBL/GenBank/DDBJ databases">
        <title>A chromosome-level genome assembly of the parasitoid wasp Eretmocerus hayati.</title>
        <authorList>
            <person name="Zhong Y."/>
            <person name="Liu S."/>
            <person name="Liu Y."/>
        </authorList>
    </citation>
    <scope>NUCLEOTIDE SEQUENCE</scope>
    <source>
        <strain evidence="1">ZJU_SS_LIU_2023</strain>
    </source>
</reference>
<dbReference type="Proteomes" id="UP001239111">
    <property type="component" value="Chromosome 4"/>
</dbReference>
<name>A0ACC2N4G7_9HYME</name>
<evidence type="ECO:0000313" key="2">
    <source>
        <dbReference type="Proteomes" id="UP001239111"/>
    </source>
</evidence>
<sequence length="515" mass="57365">MSYRTLSVGITRLGPEELEAIARPPYIDAFILIFDERIATSPSSHPAASVSSNQSPARSEVSSFCLSSPARSEASVICLETLAGSEVQSVIESPARSDTESVICLGSPACSVSSSVVCIGSPSPLRPDIDTPFSPIELLLSFANLQYFLHIAVCASHPYRIWPHQPIVVVVVLSEDDESHVVFSEFMKMRANINNHDAFGGDASNLIENLADVNELIDEDVANWFDQNQPVFPGLDFSVPDLLSPLLPSPPAPSQYNNNNNILIADEEFNQALHNVQEENNVDLDQRYSNMSNSSSPQPPPVAPSEGDDNLSTANEAENNDNGVMNHDQENANVQFEIQAEIHQQQEQSGTIENSTVEVQAGSYANSTNDVYLVEPPELLYINGYYYQRISRPITVQPPVSRGKPWAQLVLERNKELLAAEKKKKRVKLSKEELKRRDSERKKRKRQLEKKERGAQKANIAENESGEQNDEGAKKSRVEEEMTYQQQQPHAQHTHQQQLHVQQQSHAQQQQPRAK</sequence>
<comment type="caution">
    <text evidence="1">The sequence shown here is derived from an EMBL/GenBank/DDBJ whole genome shotgun (WGS) entry which is preliminary data.</text>
</comment>